<dbReference type="GO" id="GO:0005975">
    <property type="term" value="P:carbohydrate metabolic process"/>
    <property type="evidence" value="ECO:0007669"/>
    <property type="project" value="InterPro"/>
</dbReference>
<dbReference type="InterPro" id="IPR011330">
    <property type="entry name" value="Glyco_hydro/deAcase_b/a-brl"/>
</dbReference>
<name>A0A0G0LSF4_UNCC2</name>
<dbReference type="STRING" id="1618345.UT18_C0013G0014"/>
<dbReference type="InterPro" id="IPR002509">
    <property type="entry name" value="NODB_dom"/>
</dbReference>
<dbReference type="Gene3D" id="2.60.120.560">
    <property type="entry name" value="Exo-inulinase, domain 1"/>
    <property type="match status" value="1"/>
</dbReference>
<comment type="caution">
    <text evidence="4">The sequence shown here is derived from an EMBL/GenBank/DDBJ whole genome shotgun (WGS) entry which is preliminary data.</text>
</comment>
<gene>
    <name evidence="4" type="ORF">UT18_C0013G0014</name>
</gene>
<evidence type="ECO:0000259" key="3">
    <source>
        <dbReference type="Pfam" id="PF01522"/>
    </source>
</evidence>
<evidence type="ECO:0000313" key="5">
    <source>
        <dbReference type="Proteomes" id="UP000034207"/>
    </source>
</evidence>
<proteinExistence type="predicted"/>
<dbReference type="SUPFAM" id="SSF88713">
    <property type="entry name" value="Glycoside hydrolase/deacetylase"/>
    <property type="match status" value="1"/>
</dbReference>
<reference evidence="4 5" key="1">
    <citation type="journal article" date="2015" name="Nature">
        <title>rRNA introns, odd ribosomes, and small enigmatic genomes across a large radiation of phyla.</title>
        <authorList>
            <person name="Brown C.T."/>
            <person name="Hug L.A."/>
            <person name="Thomas B.C."/>
            <person name="Sharon I."/>
            <person name="Castelle C.J."/>
            <person name="Singh A."/>
            <person name="Wilkins M.J."/>
            <person name="Williams K.H."/>
            <person name="Banfield J.F."/>
        </authorList>
    </citation>
    <scope>NUCLEOTIDE SEQUENCE [LARGE SCALE GENOMIC DNA]</scope>
</reference>
<dbReference type="Pfam" id="PF01522">
    <property type="entry name" value="Polysacc_deac_1"/>
    <property type="match status" value="1"/>
</dbReference>
<organism evidence="4 5">
    <name type="scientific">candidate division CPR2 bacterium GW2011_GWC2_39_10</name>
    <dbReference type="NCBI Taxonomy" id="1618345"/>
    <lineage>
        <taxon>Bacteria</taxon>
        <taxon>Bacteria division CPR2</taxon>
    </lineage>
</organism>
<feature type="domain" description="NodB homology" evidence="3">
    <location>
        <begin position="127"/>
        <end position="273"/>
    </location>
</feature>
<evidence type="ECO:0000256" key="1">
    <source>
        <dbReference type="ARBA" id="ARBA00004613"/>
    </source>
</evidence>
<accession>A0A0G0LSF4</accession>
<dbReference type="AlphaFoldDB" id="A0A0G0LSF4"/>
<dbReference type="GO" id="GO:0016810">
    <property type="term" value="F:hydrolase activity, acting on carbon-nitrogen (but not peptide) bonds"/>
    <property type="evidence" value="ECO:0007669"/>
    <property type="project" value="InterPro"/>
</dbReference>
<comment type="subcellular location">
    <subcellularLocation>
        <location evidence="1">Secreted</location>
    </subcellularLocation>
</comment>
<dbReference type="Gene3D" id="3.20.20.370">
    <property type="entry name" value="Glycoside hydrolase/deacetylase"/>
    <property type="match status" value="1"/>
</dbReference>
<dbReference type="InterPro" id="IPR051398">
    <property type="entry name" value="Polysacch_Deacetylase"/>
</dbReference>
<dbReference type="GO" id="GO:0005576">
    <property type="term" value="C:extracellular region"/>
    <property type="evidence" value="ECO:0007669"/>
    <property type="project" value="UniProtKB-SubCell"/>
</dbReference>
<dbReference type="PANTHER" id="PTHR34216">
    <property type="match status" value="1"/>
</dbReference>
<sequence length="513" mass="59054">MKKNFTIVKKNLRKILIAFILVALFCIYSTNRDFLMSFRPYYLRSYYLSYSIKNDLFKTQYVKDDNSKKAKSVPVLVYHGVVSKPDSKDKYNITPETFADQMVSLKKAGYETISMKQFFEFQENKIQLPEKSFLLTFDDGRKDSYYPTDPILKALDFKATIFVIANKVNNKEKFFLNKNELTKMKNSQTWEIQPHTYDGHELIQIDKEGRQGYFYSNKKWLSNQNRLESDSEYKTRISEDFAKSKSVLKNELSVESFAFAYPYSDYGQDATNYKDAKNIIINESLKLFPVTFRQYRDGSGYSFNYPSGEYPFKRIDAVSYKNGDGLVKKIQASSEKVIPYESDDSINYLNLEWLRSWGQISFNDKKIILDSSKNGNGVLAFLDGSMSWQDYSFNAEVVWEKGSDIFLVGRYVNENNYLSLHINKEFIRIEERVDGVDHVLKEMPSNQFSAVGNYNLGLNISGSSVTGIINGQVIIGATGISKNISSGGIGFKVWDKNPDNVHIELSKVKVIKV</sequence>
<dbReference type="Proteomes" id="UP000034207">
    <property type="component" value="Unassembled WGS sequence"/>
</dbReference>
<protein>
    <submittedName>
        <fullName evidence="4">Polysaccharide deacetylase</fullName>
    </submittedName>
</protein>
<dbReference type="EMBL" id="LBVV01000013">
    <property type="protein sequence ID" value="KKQ93967.1"/>
    <property type="molecule type" value="Genomic_DNA"/>
</dbReference>
<dbReference type="PANTHER" id="PTHR34216:SF3">
    <property type="entry name" value="POLY-BETA-1,6-N-ACETYL-D-GLUCOSAMINE N-DEACETYLASE"/>
    <property type="match status" value="1"/>
</dbReference>
<keyword evidence="2" id="KW-0732">Signal</keyword>
<evidence type="ECO:0000256" key="2">
    <source>
        <dbReference type="ARBA" id="ARBA00022729"/>
    </source>
</evidence>
<evidence type="ECO:0000313" key="4">
    <source>
        <dbReference type="EMBL" id="KKQ93967.1"/>
    </source>
</evidence>